<feature type="domain" description="Low molecular weight protein antigen 6 PH" evidence="2">
    <location>
        <begin position="223"/>
        <end position="257"/>
    </location>
</feature>
<feature type="transmembrane region" description="Helical" evidence="1">
    <location>
        <begin position="113"/>
        <end position="132"/>
    </location>
</feature>
<evidence type="ECO:0000313" key="4">
    <source>
        <dbReference type="Proteomes" id="UP000198848"/>
    </source>
</evidence>
<feature type="transmembrane region" description="Helical" evidence="1">
    <location>
        <begin position="187"/>
        <end position="204"/>
    </location>
</feature>
<dbReference type="Pfam" id="PF10756">
    <property type="entry name" value="bPH_6"/>
    <property type="match status" value="1"/>
</dbReference>
<keyword evidence="1" id="KW-0812">Transmembrane</keyword>
<evidence type="ECO:0000256" key="1">
    <source>
        <dbReference type="SAM" id="Phobius"/>
    </source>
</evidence>
<dbReference type="OrthoDB" id="170058at2157"/>
<sequence>MATSKTRPLPGVGEIDVGFKAAVGFYAGILVAGAVSAAGLLAGWENETVVSTFPTVVTIVTIAGIVLLDRSPGLPQRLGRNRQRRLCCYLPSIALGGTLVAYAYELVSLSSRLALLVGILFVVSIPLSIGTARMARNRYVDALAADEPTATWPLHRAGPLSSEYVATPLLILSIPAGIWLLRAGYGLSGLFLIGYGVVMLHPLWMPGAGGWDEFDPVNRRNPPELHAHEAGVLVEKPLSKRLVPWDKIEAVRLTDEELVLERRGWFDLPCDREAIDDPEGTFEGIERVRRGETVDGSK</sequence>
<keyword evidence="4" id="KW-1185">Reference proteome</keyword>
<dbReference type="AlphaFoldDB" id="A0A1H0ZS79"/>
<organism evidence="3 4">
    <name type="scientific">Natronobacterium texcoconense</name>
    <dbReference type="NCBI Taxonomy" id="1095778"/>
    <lineage>
        <taxon>Archaea</taxon>
        <taxon>Methanobacteriati</taxon>
        <taxon>Methanobacteriota</taxon>
        <taxon>Stenosarchaea group</taxon>
        <taxon>Halobacteria</taxon>
        <taxon>Halobacteriales</taxon>
        <taxon>Natrialbaceae</taxon>
        <taxon>Natronobacterium</taxon>
    </lineage>
</organism>
<dbReference type="EMBL" id="FNLC01000001">
    <property type="protein sequence ID" value="SDQ30253.1"/>
    <property type="molecule type" value="Genomic_DNA"/>
</dbReference>
<feature type="transmembrane region" description="Helical" evidence="1">
    <location>
        <begin position="48"/>
        <end position="68"/>
    </location>
</feature>
<reference evidence="4" key="1">
    <citation type="submission" date="2016-10" db="EMBL/GenBank/DDBJ databases">
        <authorList>
            <person name="Varghese N."/>
            <person name="Submissions S."/>
        </authorList>
    </citation>
    <scope>NUCLEOTIDE SEQUENCE [LARGE SCALE GENOMIC DNA]</scope>
    <source>
        <strain evidence="4">DSM 24767</strain>
    </source>
</reference>
<name>A0A1H0ZS79_NATTX</name>
<proteinExistence type="predicted"/>
<accession>A0A1H0ZS79</accession>
<evidence type="ECO:0000313" key="3">
    <source>
        <dbReference type="EMBL" id="SDQ30253.1"/>
    </source>
</evidence>
<evidence type="ECO:0000259" key="2">
    <source>
        <dbReference type="Pfam" id="PF10756"/>
    </source>
</evidence>
<dbReference type="InterPro" id="IPR019692">
    <property type="entry name" value="CFP-6_PH"/>
</dbReference>
<keyword evidence="1" id="KW-0472">Membrane</keyword>
<dbReference type="RefSeq" id="WP_090376599.1">
    <property type="nucleotide sequence ID" value="NZ_FNLC01000001.1"/>
</dbReference>
<protein>
    <submittedName>
        <fullName evidence="3">PH domain-containing protein</fullName>
    </submittedName>
</protein>
<dbReference type="Proteomes" id="UP000198848">
    <property type="component" value="Unassembled WGS sequence"/>
</dbReference>
<feature type="transmembrane region" description="Helical" evidence="1">
    <location>
        <begin position="88"/>
        <end position="107"/>
    </location>
</feature>
<dbReference type="STRING" id="1095778.SAMN04489842_0411"/>
<keyword evidence="1" id="KW-1133">Transmembrane helix</keyword>
<feature type="transmembrane region" description="Helical" evidence="1">
    <location>
        <begin position="21"/>
        <end position="42"/>
    </location>
</feature>
<gene>
    <name evidence="3" type="ORF">SAMN04489842_0411</name>
</gene>